<dbReference type="PANTHER" id="PTHR46663">
    <property type="entry name" value="DIGUANYLATE CYCLASE DGCT-RELATED"/>
    <property type="match status" value="1"/>
</dbReference>
<feature type="transmembrane region" description="Helical" evidence="1">
    <location>
        <begin position="255"/>
        <end position="273"/>
    </location>
</feature>
<feature type="domain" description="GGDEF" evidence="2">
    <location>
        <begin position="362"/>
        <end position="490"/>
    </location>
</feature>
<organism evidence="3 4">
    <name type="scientific">Asanoa siamensis</name>
    <dbReference type="NCBI Taxonomy" id="926357"/>
    <lineage>
        <taxon>Bacteria</taxon>
        <taxon>Bacillati</taxon>
        <taxon>Actinomycetota</taxon>
        <taxon>Actinomycetes</taxon>
        <taxon>Micromonosporales</taxon>
        <taxon>Micromonosporaceae</taxon>
        <taxon>Asanoa</taxon>
    </lineage>
</organism>
<dbReference type="PROSITE" id="PS50887">
    <property type="entry name" value="GGDEF"/>
    <property type="match status" value="1"/>
</dbReference>
<evidence type="ECO:0000313" key="4">
    <source>
        <dbReference type="Proteomes" id="UP000604117"/>
    </source>
</evidence>
<gene>
    <name evidence="3" type="ORF">Asi02nite_58470</name>
</gene>
<feature type="transmembrane region" description="Helical" evidence="1">
    <location>
        <begin position="186"/>
        <end position="203"/>
    </location>
</feature>
<dbReference type="InterPro" id="IPR029787">
    <property type="entry name" value="Nucleotide_cyclase"/>
</dbReference>
<feature type="transmembrane region" description="Helical" evidence="1">
    <location>
        <begin position="158"/>
        <end position="179"/>
    </location>
</feature>
<protein>
    <recommendedName>
        <fullName evidence="2">GGDEF domain-containing protein</fullName>
    </recommendedName>
</protein>
<feature type="transmembrane region" description="Helical" evidence="1">
    <location>
        <begin position="60"/>
        <end position="82"/>
    </location>
</feature>
<keyword evidence="4" id="KW-1185">Reference proteome</keyword>
<dbReference type="SUPFAM" id="SSF55073">
    <property type="entry name" value="Nucleotide cyclase"/>
    <property type="match status" value="1"/>
</dbReference>
<evidence type="ECO:0000259" key="2">
    <source>
        <dbReference type="PROSITE" id="PS50887"/>
    </source>
</evidence>
<feature type="transmembrane region" description="Helical" evidence="1">
    <location>
        <begin position="126"/>
        <end position="146"/>
    </location>
</feature>
<keyword evidence="1" id="KW-0812">Transmembrane</keyword>
<dbReference type="SMART" id="SM00267">
    <property type="entry name" value="GGDEF"/>
    <property type="match status" value="1"/>
</dbReference>
<dbReference type="PANTHER" id="PTHR46663:SF2">
    <property type="entry name" value="GGDEF DOMAIN-CONTAINING PROTEIN"/>
    <property type="match status" value="1"/>
</dbReference>
<feature type="transmembrane region" description="Helical" evidence="1">
    <location>
        <begin position="223"/>
        <end position="243"/>
    </location>
</feature>
<dbReference type="CDD" id="cd01949">
    <property type="entry name" value="GGDEF"/>
    <property type="match status" value="1"/>
</dbReference>
<accession>A0ABQ4CYH8</accession>
<dbReference type="InterPro" id="IPR052163">
    <property type="entry name" value="DGC-Regulatory_Protein"/>
</dbReference>
<proteinExistence type="predicted"/>
<dbReference type="Proteomes" id="UP000604117">
    <property type="component" value="Unassembled WGS sequence"/>
</dbReference>
<keyword evidence="1" id="KW-1133">Transmembrane helix</keyword>
<dbReference type="InterPro" id="IPR000160">
    <property type="entry name" value="GGDEF_dom"/>
</dbReference>
<keyword evidence="1" id="KW-0472">Membrane</keyword>
<evidence type="ECO:0000256" key="1">
    <source>
        <dbReference type="SAM" id="Phobius"/>
    </source>
</evidence>
<feature type="transmembrane region" description="Helical" evidence="1">
    <location>
        <begin position="30"/>
        <end position="48"/>
    </location>
</feature>
<comment type="caution">
    <text evidence="3">The sequence shown here is derived from an EMBL/GenBank/DDBJ whole genome shotgun (WGS) entry which is preliminary data.</text>
</comment>
<dbReference type="InterPro" id="IPR043128">
    <property type="entry name" value="Rev_trsase/Diguanyl_cyclase"/>
</dbReference>
<evidence type="ECO:0000313" key="3">
    <source>
        <dbReference type="EMBL" id="GIF76329.1"/>
    </source>
</evidence>
<sequence>MDRVLAWVLGIFAVAAILVGFGPDPAITSWSAQAVLEGTFAWLAWRLWRRPGQDSLCRRFWGAAAVAGALKTAGGVVRAIQFSVEPAAAGAHRTVPTLLVALGSIVLLTFLLLRPPDMVGRERVRLWLDAAIVLVATFVFVWSIALTGGQKAKGPTDVAWTLIGSVIMIVSVYAIVRLLMTKTAPFLRSTGIVLAIAIAAFGVEHALNPQLADADSRGSYVLRMLPALILALAPCIEWIRGTLTREIPPPRRYRVTLRLPFIAVAATQLMLIIQLPIEGLNLKSWGTVIGSVTLTAVVAARQSVVLMENERLVRRLDESVEALGRQEEKLRHAANHDHLTGLANRAFFDHHAQRLGNSDAGRGRAVLLLDLNDFKMVNDTLGHHAGDDLLKLTATRLRRSVRPADIVARLGGDEFSVLLADTSADDAVAAAHRILGALAKPVRVDGRTLRPQASVGIAASGTKPFEALLRDADEAMYEAKRRNSGFYLHPESA</sequence>
<dbReference type="RefSeq" id="WP_203717203.1">
    <property type="nucleotide sequence ID" value="NZ_BONE01000058.1"/>
</dbReference>
<reference evidence="3 4" key="1">
    <citation type="submission" date="2021-01" db="EMBL/GenBank/DDBJ databases">
        <title>Whole genome shotgun sequence of Asanoa siamensis NBRC 107932.</title>
        <authorList>
            <person name="Komaki H."/>
            <person name="Tamura T."/>
        </authorList>
    </citation>
    <scope>NUCLEOTIDE SEQUENCE [LARGE SCALE GENOMIC DNA]</scope>
    <source>
        <strain evidence="3 4">NBRC 107932</strain>
    </source>
</reference>
<dbReference type="NCBIfam" id="TIGR00254">
    <property type="entry name" value="GGDEF"/>
    <property type="match status" value="1"/>
</dbReference>
<dbReference type="EMBL" id="BONE01000058">
    <property type="protein sequence ID" value="GIF76329.1"/>
    <property type="molecule type" value="Genomic_DNA"/>
</dbReference>
<name>A0ABQ4CYH8_9ACTN</name>
<dbReference type="Gene3D" id="3.30.70.270">
    <property type="match status" value="1"/>
</dbReference>
<dbReference type="Pfam" id="PF00990">
    <property type="entry name" value="GGDEF"/>
    <property type="match status" value="1"/>
</dbReference>
<feature type="transmembrane region" description="Helical" evidence="1">
    <location>
        <begin position="94"/>
        <end position="114"/>
    </location>
</feature>